<feature type="region of interest" description="Disordered" evidence="1">
    <location>
        <begin position="137"/>
        <end position="166"/>
    </location>
</feature>
<organism evidence="2 3">
    <name type="scientific">Tribonema minus</name>
    <dbReference type="NCBI Taxonomy" id="303371"/>
    <lineage>
        <taxon>Eukaryota</taxon>
        <taxon>Sar</taxon>
        <taxon>Stramenopiles</taxon>
        <taxon>Ochrophyta</taxon>
        <taxon>PX clade</taxon>
        <taxon>Xanthophyceae</taxon>
        <taxon>Tribonematales</taxon>
        <taxon>Tribonemataceae</taxon>
        <taxon>Tribonema</taxon>
    </lineage>
</organism>
<evidence type="ECO:0000313" key="3">
    <source>
        <dbReference type="Proteomes" id="UP000664859"/>
    </source>
</evidence>
<dbReference type="AlphaFoldDB" id="A0A836CE67"/>
<proteinExistence type="predicted"/>
<name>A0A836CE67_9STRA</name>
<keyword evidence="3" id="KW-1185">Reference proteome</keyword>
<protein>
    <submittedName>
        <fullName evidence="2">Uncharacterized protein</fullName>
    </submittedName>
</protein>
<gene>
    <name evidence="2" type="ORF">JKP88DRAFT_323425</name>
</gene>
<evidence type="ECO:0000256" key="1">
    <source>
        <dbReference type="SAM" id="MobiDB-lite"/>
    </source>
</evidence>
<comment type="caution">
    <text evidence="2">The sequence shown here is derived from an EMBL/GenBank/DDBJ whole genome shotgun (WGS) entry which is preliminary data.</text>
</comment>
<dbReference type="Proteomes" id="UP000664859">
    <property type="component" value="Unassembled WGS sequence"/>
</dbReference>
<dbReference type="EMBL" id="JAFCMP010000368">
    <property type="protein sequence ID" value="KAG5180686.1"/>
    <property type="molecule type" value="Genomic_DNA"/>
</dbReference>
<sequence length="802" mass="86910">MSPSAATGLLGLHEHDFLVLSIRMCADEAIARDAQQAIRELLSGDSSAQQPWRDRGESDPRLRCLCGAGSAAALNRRGSTQRVSRRGFDAEVRSAQQVIRELLSSSSSAQPLEHDPEGLMLKCVARDVQQVIRELLSSSSSAQPPWRGPGGATAAPQHHNGSGGRLELGLAQAPRLGRAAQREAALSAARQCRLWTSIAWGVLLRGVRDLEGSTGLHTYLRRAREVLKLCHDEPCQEVVRVYCGLAPLHFVMEDYPRFHRYLGCAECMCAAIVRQQSAQQAALRAQQAQAATGISADCGVVEDVDPDLPQALDMDIWFMLQMLRMFRGWLQAELDSSNSESSHESLHQTLGQQFAGVKLRPGVEFGDKPPNNPIAGFAPEVQGLPTYNPLELQKIMERGGGLNKIQRCPVLPSSPQSRLAREKFNRYRYQYSITGTSSYPYQFNWCAVTTGTSILVKPAKAMARNNIVATSLTLLAKADEQALDALVSAATNAAKNISPAISGIDHRLLQIVHIIVTCHPSSYPAARAAGAQLRVILERLREGLGARYMHTSSFDQLSIVTALIFLRLLDGDEAGCVAMLKLAVSSLQDAPGLLRFPPWWSAVRYTAALLVSAGMQREYRDLALVFNGLRMCGGGNTLPEPGDLEGHATLHNSTPVRCIAVQRILWENRASGAAQVFLSHIHPFTLDADTPTDNLEDSVEVVDAMQLSDQDRAALASDPDSESDSWWLHSLGLQQPAAGQDAGMAELMLSTAAGSLLSVDAAAVDDAGRGMSMGMGMDDVAALSTEEEALMQAFAQELVEAW</sequence>
<evidence type="ECO:0000313" key="2">
    <source>
        <dbReference type="EMBL" id="KAG5180686.1"/>
    </source>
</evidence>
<accession>A0A836CE67</accession>
<reference evidence="2" key="1">
    <citation type="submission" date="2021-02" db="EMBL/GenBank/DDBJ databases">
        <title>First Annotated Genome of the Yellow-green Alga Tribonema minus.</title>
        <authorList>
            <person name="Mahan K.M."/>
        </authorList>
    </citation>
    <scope>NUCLEOTIDE SEQUENCE</scope>
    <source>
        <strain evidence="2">UTEX B ZZ1240</strain>
    </source>
</reference>